<dbReference type="Gene3D" id="3.90.1200.10">
    <property type="match status" value="1"/>
</dbReference>
<dbReference type="AlphaFoldDB" id="A0A382X327"/>
<organism evidence="12">
    <name type="scientific">marine metagenome</name>
    <dbReference type="NCBI Taxonomy" id="408172"/>
    <lineage>
        <taxon>unclassified sequences</taxon>
        <taxon>metagenomes</taxon>
        <taxon>ecological metagenomes</taxon>
    </lineage>
</organism>
<evidence type="ECO:0000256" key="7">
    <source>
        <dbReference type="ARBA" id="ARBA00022777"/>
    </source>
</evidence>
<keyword evidence="2" id="KW-0723">Serine/threonine-protein kinase</keyword>
<dbReference type="EMBL" id="UINC01164580">
    <property type="protein sequence ID" value="SVD65512.1"/>
    <property type="molecule type" value="Genomic_DNA"/>
</dbReference>
<protein>
    <recommendedName>
        <fullName evidence="11">Aminoglycoside phosphotransferase domain-containing protein</fullName>
    </recommendedName>
</protein>
<keyword evidence="8" id="KW-0067">ATP-binding</keyword>
<keyword evidence="7" id="KW-0418">Kinase</keyword>
<evidence type="ECO:0000256" key="8">
    <source>
        <dbReference type="ARBA" id="ARBA00022840"/>
    </source>
</evidence>
<keyword evidence="6" id="KW-0547">Nucleotide-binding</keyword>
<feature type="domain" description="Aminoglycoside phosphotransferase" evidence="11">
    <location>
        <begin position="29"/>
        <end position="236"/>
    </location>
</feature>
<dbReference type="SUPFAM" id="SSF56112">
    <property type="entry name" value="Protein kinase-like (PK-like)"/>
    <property type="match status" value="1"/>
</dbReference>
<evidence type="ECO:0000256" key="6">
    <source>
        <dbReference type="ARBA" id="ARBA00022741"/>
    </source>
</evidence>
<evidence type="ECO:0000259" key="11">
    <source>
        <dbReference type="Pfam" id="PF01636"/>
    </source>
</evidence>
<evidence type="ECO:0000256" key="2">
    <source>
        <dbReference type="ARBA" id="ARBA00022527"/>
    </source>
</evidence>
<dbReference type="Pfam" id="PF01636">
    <property type="entry name" value="APH"/>
    <property type="match status" value="1"/>
</dbReference>
<evidence type="ECO:0000256" key="9">
    <source>
        <dbReference type="ARBA" id="ARBA00022842"/>
    </source>
</evidence>
<gene>
    <name evidence="12" type="ORF">METZ01_LOCUS418366</name>
</gene>
<proteinExistence type="predicted"/>
<keyword evidence="3" id="KW-0597">Phosphoprotein</keyword>
<evidence type="ECO:0000313" key="12">
    <source>
        <dbReference type="EMBL" id="SVD65512.1"/>
    </source>
</evidence>
<sequence>MADPAFLLEAAKDSLKHWHLEPARIEAVSQTENIVYKVISTDGLAYALRLHRPGYHSLEELISEQIWIEALQKTGLTVPRSLRSHQGDYFVAVDCGDTIRYAGLIDWFDGRPLNEIPKHHQAPVNPLAYLGQTCARMHNQATQWQPPADFERHEFNIEGFFGCNPFWGRFWEVPDLTESEKTKFLIIRDQLIALLTAYGQPANTYSMIHADMHEGNVMVSNNDFLLIDFDDAGFGWH</sequence>
<keyword evidence="10" id="KW-0346">Stress response</keyword>
<keyword evidence="4" id="KW-0808">Transferase</keyword>
<keyword evidence="9" id="KW-0460">Magnesium</keyword>
<keyword evidence="1" id="KW-0963">Cytoplasm</keyword>
<dbReference type="PANTHER" id="PTHR39573:SF1">
    <property type="entry name" value="STRESS RESPONSE KINASE A"/>
    <property type="match status" value="1"/>
</dbReference>
<dbReference type="InterPro" id="IPR002575">
    <property type="entry name" value="Aminoglycoside_PTrfase"/>
</dbReference>
<reference evidence="12" key="1">
    <citation type="submission" date="2018-05" db="EMBL/GenBank/DDBJ databases">
        <authorList>
            <person name="Lanie J.A."/>
            <person name="Ng W.-L."/>
            <person name="Kazmierczak K.M."/>
            <person name="Andrzejewski T.M."/>
            <person name="Davidsen T.M."/>
            <person name="Wayne K.J."/>
            <person name="Tettelin H."/>
            <person name="Glass J.I."/>
            <person name="Rusch D."/>
            <person name="Podicherti R."/>
            <person name="Tsui H.-C.T."/>
            <person name="Winkler M.E."/>
        </authorList>
    </citation>
    <scope>NUCLEOTIDE SEQUENCE</scope>
</reference>
<dbReference type="InterPro" id="IPR011009">
    <property type="entry name" value="Kinase-like_dom_sf"/>
</dbReference>
<feature type="non-terminal residue" evidence="12">
    <location>
        <position position="237"/>
    </location>
</feature>
<keyword evidence="5" id="KW-0479">Metal-binding</keyword>
<dbReference type="PANTHER" id="PTHR39573">
    <property type="entry name" value="STRESS RESPONSE KINASE A"/>
    <property type="match status" value="1"/>
</dbReference>
<dbReference type="Gene3D" id="3.30.200.20">
    <property type="entry name" value="Phosphorylase Kinase, domain 1"/>
    <property type="match status" value="1"/>
</dbReference>
<evidence type="ECO:0000256" key="1">
    <source>
        <dbReference type="ARBA" id="ARBA00022490"/>
    </source>
</evidence>
<dbReference type="InterPro" id="IPR032882">
    <property type="entry name" value="SrkA/RdoA"/>
</dbReference>
<name>A0A382X327_9ZZZZ</name>
<dbReference type="GO" id="GO:0005737">
    <property type="term" value="C:cytoplasm"/>
    <property type="evidence" value="ECO:0007669"/>
    <property type="project" value="TreeGrafter"/>
</dbReference>
<evidence type="ECO:0000256" key="3">
    <source>
        <dbReference type="ARBA" id="ARBA00022553"/>
    </source>
</evidence>
<accession>A0A382X327</accession>
<dbReference type="GO" id="GO:0004674">
    <property type="term" value="F:protein serine/threonine kinase activity"/>
    <property type="evidence" value="ECO:0007669"/>
    <property type="project" value="UniProtKB-KW"/>
</dbReference>
<dbReference type="GO" id="GO:0005524">
    <property type="term" value="F:ATP binding"/>
    <property type="evidence" value="ECO:0007669"/>
    <property type="project" value="UniProtKB-KW"/>
</dbReference>
<dbReference type="GO" id="GO:0046872">
    <property type="term" value="F:metal ion binding"/>
    <property type="evidence" value="ECO:0007669"/>
    <property type="project" value="UniProtKB-KW"/>
</dbReference>
<evidence type="ECO:0000256" key="5">
    <source>
        <dbReference type="ARBA" id="ARBA00022723"/>
    </source>
</evidence>
<evidence type="ECO:0000256" key="4">
    <source>
        <dbReference type="ARBA" id="ARBA00022679"/>
    </source>
</evidence>
<evidence type="ECO:0000256" key="10">
    <source>
        <dbReference type="ARBA" id="ARBA00023016"/>
    </source>
</evidence>